<dbReference type="HOGENOM" id="CLU_202619_0_0_6"/>
<dbReference type="Gene3D" id="2.60.120.10">
    <property type="entry name" value="Jelly Rolls"/>
    <property type="match status" value="1"/>
</dbReference>
<dbReference type="InterPro" id="IPR015392">
    <property type="entry name" value="TehB/YeaR-like_dom"/>
</dbReference>
<evidence type="ECO:0000259" key="1">
    <source>
        <dbReference type="Pfam" id="PF09313"/>
    </source>
</evidence>
<reference evidence="2 3" key="1">
    <citation type="journal article" date="2008" name="PLoS ONE">
        <title>Environmental adaptation: genomic analysis of the piezotolerant and psychrotolerant deep-sea iron reducing bacterium Shewanella piezotolerans WP3.</title>
        <authorList>
            <person name="Wang F."/>
            <person name="Wang J."/>
            <person name="Jian H."/>
            <person name="Zhang B."/>
            <person name="Li S."/>
            <person name="Wang F."/>
            <person name="Zeng X."/>
            <person name="Gao L."/>
            <person name="Bartlett D.H."/>
            <person name="Yu J."/>
            <person name="Hu S."/>
            <person name="Xiao X."/>
        </authorList>
    </citation>
    <scope>NUCLEOTIDE SEQUENCE [LARGE SCALE GENOMIC DNA]</scope>
    <source>
        <strain evidence="3">WP3 / JCM 13877</strain>
    </source>
</reference>
<evidence type="ECO:0000313" key="3">
    <source>
        <dbReference type="Proteomes" id="UP000000753"/>
    </source>
</evidence>
<feature type="domain" description="TehB/YeaR-like" evidence="1">
    <location>
        <begin position="2"/>
        <end position="51"/>
    </location>
</feature>
<dbReference type="KEGG" id="swp:swp_0885"/>
<name>B8CJZ0_SHEPW</name>
<organism evidence="2 3">
    <name type="scientific">Shewanella piezotolerans (strain WP3 / JCM 13877)</name>
    <dbReference type="NCBI Taxonomy" id="225849"/>
    <lineage>
        <taxon>Bacteria</taxon>
        <taxon>Pseudomonadati</taxon>
        <taxon>Pseudomonadota</taxon>
        <taxon>Gammaproteobacteria</taxon>
        <taxon>Alteromonadales</taxon>
        <taxon>Shewanellaceae</taxon>
        <taxon>Shewanella</taxon>
    </lineage>
</organism>
<dbReference type="STRING" id="225849.swp_0885"/>
<keyword evidence="3" id="KW-1185">Reference proteome</keyword>
<dbReference type="Pfam" id="PF09313">
    <property type="entry name" value="TehB-like"/>
    <property type="match status" value="1"/>
</dbReference>
<dbReference type="EMBL" id="CP000472">
    <property type="protein sequence ID" value="ACJ27693.1"/>
    <property type="molecule type" value="Genomic_DNA"/>
</dbReference>
<protein>
    <recommendedName>
        <fullName evidence="1">TehB/YeaR-like domain-containing protein</fullName>
    </recommendedName>
</protein>
<evidence type="ECO:0000313" key="2">
    <source>
        <dbReference type="EMBL" id="ACJ27693.1"/>
    </source>
</evidence>
<dbReference type="eggNOG" id="COG3615">
    <property type="taxonomic scope" value="Bacteria"/>
</dbReference>
<proteinExistence type="predicted"/>
<sequence>MLSGTVKFYGFKDRRAEVETELLIEVGQTAISPPQYWHKVELLTADTQFRVDFWAQADSAIVAENQSERDD</sequence>
<accession>B8CJZ0</accession>
<dbReference type="InterPro" id="IPR014710">
    <property type="entry name" value="RmlC-like_jellyroll"/>
</dbReference>
<dbReference type="Proteomes" id="UP000000753">
    <property type="component" value="Chromosome"/>
</dbReference>
<dbReference type="SUPFAM" id="SSF51197">
    <property type="entry name" value="Clavaminate synthase-like"/>
    <property type="match status" value="1"/>
</dbReference>
<gene>
    <name evidence="2" type="ordered locus">swp_0885</name>
</gene>
<dbReference type="AlphaFoldDB" id="B8CJZ0"/>